<evidence type="ECO:0000256" key="1">
    <source>
        <dbReference type="SAM" id="MobiDB-lite"/>
    </source>
</evidence>
<protein>
    <submittedName>
        <fullName evidence="2">Polysaccharide deacetylase</fullName>
    </submittedName>
</protein>
<dbReference type="EMBL" id="CP016804">
    <property type="protein sequence ID" value="APE95090.1"/>
    <property type="molecule type" value="Genomic_DNA"/>
</dbReference>
<gene>
    <name evidence="2" type="ORF">HSR6_0630</name>
</gene>
<dbReference type="RefSeq" id="WP_083426085.1">
    <property type="nucleotide sequence ID" value="NZ_CP016804.1"/>
</dbReference>
<dbReference type="Gene3D" id="3.20.20.370">
    <property type="entry name" value="Glycoside hydrolase/deacetylase"/>
    <property type="match status" value="1"/>
</dbReference>
<dbReference type="GO" id="GO:0005975">
    <property type="term" value="P:carbohydrate metabolic process"/>
    <property type="evidence" value="ECO:0007669"/>
    <property type="project" value="InterPro"/>
</dbReference>
<evidence type="ECO:0000313" key="3">
    <source>
        <dbReference type="Proteomes" id="UP000186165"/>
    </source>
</evidence>
<evidence type="ECO:0000313" key="2">
    <source>
        <dbReference type="EMBL" id="APE95090.1"/>
    </source>
</evidence>
<feature type="region of interest" description="Disordered" evidence="1">
    <location>
        <begin position="301"/>
        <end position="322"/>
    </location>
</feature>
<dbReference type="AlphaFoldDB" id="A0A1J1AAC3"/>
<dbReference type="InterPro" id="IPR011330">
    <property type="entry name" value="Glyco_hydro/deAcase_b/a-brl"/>
</dbReference>
<dbReference type="GeneID" id="30417153"/>
<name>A0A1J1AAC3_9EURY</name>
<feature type="compositionally biased region" description="Basic and acidic residues" evidence="1">
    <location>
        <begin position="301"/>
        <end position="314"/>
    </location>
</feature>
<sequence>MGSLVISVDAELGWGFCDYEEPPVSRVDAARTGWRVLLDILETHEVPATWAIVGHLFLNECDGLHAEHPSVEGWFERERGPWSGRPDLRFGTDLIGEVADGNAAHELACHSFSHVLFGAPETTREIARAELAAAVDAGRSIGVEFESFVFPRNSVGHRDLLAAFGFRSYRGAGTQSEGRFRRIVGKLLTMSGHSQLPLVTPTVDEYGLVDIPPSMYLFGFEDWPRRVTTALWDDPIVRMAKRGIDRASREEGLFHLWLHPNNLQTDRDRRRIHRIVAYAAAQRDRSDLRIETMADVAARVDNRDRPGGDSERVRPRNVTFGR</sequence>
<dbReference type="OrthoDB" id="10436at2157"/>
<keyword evidence="3" id="KW-1185">Reference proteome</keyword>
<proteinExistence type="predicted"/>
<dbReference type="SUPFAM" id="SSF88713">
    <property type="entry name" value="Glycoside hydrolase/deacetylase"/>
    <property type="match status" value="1"/>
</dbReference>
<dbReference type="KEGG" id="hhsr:HSR6_0630"/>
<reference evidence="3" key="1">
    <citation type="submission" date="2016-08" db="EMBL/GenBank/DDBJ databases">
        <title>Discovery of first anaerobic lithoheterotrophic haloarchae widely represented in hypersaline habitats.</title>
        <authorList>
            <person name="Sorokin D.Y."/>
            <person name="Kublanov I.V."/>
            <person name="Roman P."/>
            <person name="Sinninghe Damste J.S."/>
            <person name="Golyshin P.N."/>
            <person name="Rojo D."/>
            <person name="Ciordia S."/>
            <person name="Mena Md.C."/>
            <person name="Ferrer M."/>
            <person name="Smedile F."/>
            <person name="Messina E."/>
            <person name="La Cono V."/>
            <person name="Yakimov M.M."/>
        </authorList>
    </citation>
    <scope>NUCLEOTIDE SEQUENCE [LARGE SCALE GENOMIC DNA]</scope>
    <source>
        <strain evidence="3">HSR6</strain>
    </source>
</reference>
<organism evidence="2 3">
    <name type="scientific">Halodesulfurarchaeum formicicum</name>
    <dbReference type="NCBI Taxonomy" id="1873524"/>
    <lineage>
        <taxon>Archaea</taxon>
        <taxon>Methanobacteriati</taxon>
        <taxon>Methanobacteriota</taxon>
        <taxon>Stenosarchaea group</taxon>
        <taxon>Halobacteria</taxon>
        <taxon>Halobacteriales</taxon>
        <taxon>Halobacteriaceae</taxon>
        <taxon>Halodesulfurarchaeum</taxon>
    </lineage>
</organism>
<dbReference type="Proteomes" id="UP000186165">
    <property type="component" value="Chromosome"/>
</dbReference>
<accession>A0A1J1AAC3</accession>